<feature type="transmembrane region" description="Helical" evidence="1">
    <location>
        <begin position="37"/>
        <end position="58"/>
    </location>
</feature>
<gene>
    <name evidence="2" type="ORF">FloV-SA2_00403</name>
</gene>
<reference evidence="2" key="1">
    <citation type="submission" date="2024-03" db="EMBL/GenBank/DDBJ databases">
        <title>Eukaryotic viruses encode the ribosomal protein eL40.</title>
        <authorList>
            <person name="Thomy J."/>
            <person name="Schvarcz C.R."/>
            <person name="McBeain K.A."/>
            <person name="Edwards K.F."/>
            <person name="Steward G.F."/>
        </authorList>
    </citation>
    <scope>NUCLEOTIDE SEQUENCE</scope>
    <source>
        <strain evidence="2">FloV-SA2</strain>
    </source>
</reference>
<feature type="transmembrane region" description="Helical" evidence="1">
    <location>
        <begin position="6"/>
        <end position="25"/>
    </location>
</feature>
<evidence type="ECO:0000256" key="1">
    <source>
        <dbReference type="SAM" id="Phobius"/>
    </source>
</evidence>
<feature type="transmembrane region" description="Helical" evidence="1">
    <location>
        <begin position="70"/>
        <end position="99"/>
    </location>
</feature>
<sequence>MKLRNHYILVFLIVVIFLSVFIDENSYNKREGFIGKALGKVITSVLSAGGPMFAPVITAVDEANGIVGKIIALVIQLVIMGLTIIFLPFAAIFCVYLFIQLIMQLPLLIKTLLVPRASLEIFGCDLN</sequence>
<protein>
    <submittedName>
        <fullName evidence="2">Uncharacterized protein</fullName>
    </submittedName>
</protein>
<keyword evidence="1" id="KW-1133">Transmembrane helix</keyword>
<accession>A0AB39JEW5</accession>
<dbReference type="EMBL" id="PP542043">
    <property type="protein sequence ID" value="XDO02221.1"/>
    <property type="molecule type" value="Genomic_DNA"/>
</dbReference>
<organism evidence="2">
    <name type="scientific">Florenciella sp. virus SA2</name>
    <dbReference type="NCBI Taxonomy" id="3240092"/>
    <lineage>
        <taxon>Viruses</taxon>
    </lineage>
</organism>
<name>A0AB39JEW5_9VIRU</name>
<keyword evidence="1" id="KW-0472">Membrane</keyword>
<evidence type="ECO:0000313" key="2">
    <source>
        <dbReference type="EMBL" id="XDO02221.1"/>
    </source>
</evidence>
<keyword evidence="1" id="KW-0812">Transmembrane</keyword>
<proteinExistence type="predicted"/>